<dbReference type="EMBL" id="JRES01000605">
    <property type="protein sequence ID" value="KNC29973.1"/>
    <property type="molecule type" value="Genomic_DNA"/>
</dbReference>
<reference evidence="8 9" key="1">
    <citation type="journal article" date="2015" name="Nat. Commun.">
        <title>Lucilia cuprina genome unlocks parasitic fly biology to underpin future interventions.</title>
        <authorList>
            <person name="Anstead C.A."/>
            <person name="Korhonen P.K."/>
            <person name="Young N.D."/>
            <person name="Hall R.S."/>
            <person name="Jex A.R."/>
            <person name="Murali S.C."/>
            <person name="Hughes D.S."/>
            <person name="Lee S.F."/>
            <person name="Perry T."/>
            <person name="Stroehlein A.J."/>
            <person name="Ansell B.R."/>
            <person name="Breugelmans B."/>
            <person name="Hofmann A."/>
            <person name="Qu J."/>
            <person name="Dugan S."/>
            <person name="Lee S.L."/>
            <person name="Chao H."/>
            <person name="Dinh H."/>
            <person name="Han Y."/>
            <person name="Doddapaneni H.V."/>
            <person name="Worley K.C."/>
            <person name="Muzny D.M."/>
            <person name="Ioannidis P."/>
            <person name="Waterhouse R.M."/>
            <person name="Zdobnov E.M."/>
            <person name="James P.J."/>
            <person name="Bagnall N.H."/>
            <person name="Kotze A.C."/>
            <person name="Gibbs R.A."/>
            <person name="Richards S."/>
            <person name="Batterham P."/>
            <person name="Gasser R.B."/>
        </authorList>
    </citation>
    <scope>NUCLEOTIDE SEQUENCE [LARGE SCALE GENOMIC DNA]</scope>
    <source>
        <strain evidence="8 9">LS</strain>
        <tissue evidence="8">Full body</tissue>
    </source>
</reference>
<dbReference type="OrthoDB" id="1413014at2759"/>
<dbReference type="InterPro" id="IPR027417">
    <property type="entry name" value="P-loop_NTPase"/>
</dbReference>
<dbReference type="GO" id="GO:0008237">
    <property type="term" value="F:metallopeptidase activity"/>
    <property type="evidence" value="ECO:0007669"/>
    <property type="project" value="UniProtKB-KW"/>
</dbReference>
<dbReference type="AlphaFoldDB" id="A0A0L0CC33"/>
<keyword evidence="9" id="KW-1185">Reference proteome</keyword>
<evidence type="ECO:0000256" key="6">
    <source>
        <dbReference type="ARBA" id="ARBA00023049"/>
    </source>
</evidence>
<keyword evidence="6" id="KW-0645">Protease</keyword>
<name>A0A0L0CC33_LUCCU</name>
<evidence type="ECO:0000313" key="9">
    <source>
        <dbReference type="Proteomes" id="UP000037069"/>
    </source>
</evidence>
<dbReference type="GO" id="GO:0046872">
    <property type="term" value="F:metal ion binding"/>
    <property type="evidence" value="ECO:0007669"/>
    <property type="project" value="UniProtKB-KW"/>
</dbReference>
<dbReference type="Proteomes" id="UP000037069">
    <property type="component" value="Unassembled WGS sequence"/>
</dbReference>
<keyword evidence="4" id="KW-0862">Zinc</keyword>
<sequence length="165" mass="18060">MIGTGTSKAQLFDPNSATKKVKFRDIAGMDEAKREIMEFVDYLRMPEKFEKIGAQLPRGAILSGPPGTGKTMLAKATAAEANVPFYSVSGSEFVEMFSGVGSSRVHSVDVALALNLKTSRRSSRFCSNNSGKMKESRDTNSRKLFCNGVPVKRTLNEARNFINLL</sequence>
<dbReference type="STRING" id="7375.A0A0L0CC33"/>
<dbReference type="Pfam" id="PF00004">
    <property type="entry name" value="AAA"/>
    <property type="match status" value="1"/>
</dbReference>
<evidence type="ECO:0000256" key="5">
    <source>
        <dbReference type="ARBA" id="ARBA00022840"/>
    </source>
</evidence>
<dbReference type="SUPFAM" id="SSF52540">
    <property type="entry name" value="P-loop containing nucleoside triphosphate hydrolases"/>
    <property type="match status" value="1"/>
</dbReference>
<keyword evidence="2" id="KW-0479">Metal-binding</keyword>
<keyword evidence="6" id="KW-0482">Metalloprotease</keyword>
<gene>
    <name evidence="8" type="ORF">FF38_07793</name>
</gene>
<dbReference type="GO" id="GO:0016887">
    <property type="term" value="F:ATP hydrolysis activity"/>
    <property type="evidence" value="ECO:0007669"/>
    <property type="project" value="InterPro"/>
</dbReference>
<evidence type="ECO:0000259" key="7">
    <source>
        <dbReference type="Pfam" id="PF00004"/>
    </source>
</evidence>
<comment type="cofactor">
    <cofactor evidence="1">
        <name>Zn(2+)</name>
        <dbReference type="ChEBI" id="CHEBI:29105"/>
    </cofactor>
</comment>
<dbReference type="GO" id="GO:0005745">
    <property type="term" value="C:m-AAA complex"/>
    <property type="evidence" value="ECO:0007669"/>
    <property type="project" value="TreeGrafter"/>
</dbReference>
<dbReference type="GO" id="GO:0005524">
    <property type="term" value="F:ATP binding"/>
    <property type="evidence" value="ECO:0007669"/>
    <property type="project" value="UniProtKB-KW"/>
</dbReference>
<dbReference type="Gene3D" id="3.40.50.300">
    <property type="entry name" value="P-loop containing nucleotide triphosphate hydrolases"/>
    <property type="match status" value="1"/>
</dbReference>
<dbReference type="PANTHER" id="PTHR43655">
    <property type="entry name" value="ATP-DEPENDENT PROTEASE"/>
    <property type="match status" value="1"/>
</dbReference>
<keyword evidence="3" id="KW-0547">Nucleotide-binding</keyword>
<dbReference type="InterPro" id="IPR003959">
    <property type="entry name" value="ATPase_AAA_core"/>
</dbReference>
<evidence type="ECO:0000256" key="4">
    <source>
        <dbReference type="ARBA" id="ARBA00022833"/>
    </source>
</evidence>
<organism evidence="8 9">
    <name type="scientific">Lucilia cuprina</name>
    <name type="common">Green bottle fly</name>
    <name type="synonym">Australian sheep blowfly</name>
    <dbReference type="NCBI Taxonomy" id="7375"/>
    <lineage>
        <taxon>Eukaryota</taxon>
        <taxon>Metazoa</taxon>
        <taxon>Ecdysozoa</taxon>
        <taxon>Arthropoda</taxon>
        <taxon>Hexapoda</taxon>
        <taxon>Insecta</taxon>
        <taxon>Pterygota</taxon>
        <taxon>Neoptera</taxon>
        <taxon>Endopterygota</taxon>
        <taxon>Diptera</taxon>
        <taxon>Brachycera</taxon>
        <taxon>Muscomorpha</taxon>
        <taxon>Oestroidea</taxon>
        <taxon>Calliphoridae</taxon>
        <taxon>Luciliinae</taxon>
        <taxon>Lucilia</taxon>
    </lineage>
</organism>
<keyword evidence="6" id="KW-0378">Hydrolase</keyword>
<feature type="domain" description="ATPase AAA-type core" evidence="7">
    <location>
        <begin position="61"/>
        <end position="107"/>
    </location>
</feature>
<comment type="caution">
    <text evidence="8">The sequence shown here is derived from an EMBL/GenBank/DDBJ whole genome shotgun (WGS) entry which is preliminary data.</text>
</comment>
<proteinExistence type="predicted"/>
<dbReference type="InterPro" id="IPR050928">
    <property type="entry name" value="ATP-dep_Zn_Metalloprotease"/>
</dbReference>
<evidence type="ECO:0000313" key="8">
    <source>
        <dbReference type="EMBL" id="KNC29973.1"/>
    </source>
</evidence>
<evidence type="ECO:0000256" key="1">
    <source>
        <dbReference type="ARBA" id="ARBA00001947"/>
    </source>
</evidence>
<keyword evidence="5" id="KW-0067">ATP-binding</keyword>
<accession>A0A0L0CC33</accession>
<evidence type="ECO:0000256" key="3">
    <source>
        <dbReference type="ARBA" id="ARBA00022741"/>
    </source>
</evidence>
<protein>
    <recommendedName>
        <fullName evidence="7">ATPase AAA-type core domain-containing protein</fullName>
    </recommendedName>
</protein>
<evidence type="ECO:0000256" key="2">
    <source>
        <dbReference type="ARBA" id="ARBA00022723"/>
    </source>
</evidence>
<dbReference type="GO" id="GO:0034982">
    <property type="term" value="P:mitochondrial protein processing"/>
    <property type="evidence" value="ECO:0007669"/>
    <property type="project" value="TreeGrafter"/>
</dbReference>
<dbReference type="PANTHER" id="PTHR43655:SF2">
    <property type="entry name" value="AFG3 LIKE MATRIX AAA PEPTIDASE SUBUNIT 2, ISOFORM A"/>
    <property type="match status" value="1"/>
</dbReference>